<gene>
    <name evidence="2" type="ORF">P154DRAFT_436806</name>
</gene>
<accession>A0A6A5WFH2</accession>
<feature type="region of interest" description="Disordered" evidence="1">
    <location>
        <begin position="37"/>
        <end position="65"/>
    </location>
</feature>
<feature type="compositionally biased region" description="Pro residues" evidence="1">
    <location>
        <begin position="51"/>
        <end position="65"/>
    </location>
</feature>
<dbReference type="OrthoDB" id="5341924at2759"/>
<evidence type="ECO:0000256" key="1">
    <source>
        <dbReference type="SAM" id="MobiDB-lite"/>
    </source>
</evidence>
<evidence type="ECO:0000313" key="2">
    <source>
        <dbReference type="EMBL" id="KAF1999674.1"/>
    </source>
</evidence>
<sequence length="975" mass="109124">MRAAHTCIRSALTQAFRAPRRSPSAVCTVPEFLVPGLRPPPRRPLSTSRVPRPPPARPVKPPQEPFPLRIPLPEIAARHDIQQWLAAIDPFLPPHLRQTPAPGSDKALPATPLDLAWVLKASQDALTESAQDLLCHMGPVEGRWATVVWIVKKLVEGGPRMLEPPLQLEPFANVVWPGGAFRTLDDLTQSPLLLERVPSAQRLMHTLDDKTATPDTIDRRASVAKRAVGQVWRSLGNMILAATGEPEGEESNIMPHVLEIIAYLHHAGLIPEAVYRDRPAQNHSALQQPPTLHLLSSKILTALSDATWRAHEASVKVAAHRLHTPYFLGHEIPGSYFKIKVTEVAPELWLELVLWSCVHGGWILDGAAILESVQTQSEDRGWSLISWRELLQATEREQPREPASRRWRLLSKRDANPSPTPDDRALTRRTLSSEVVAAFVDGLVNYMRVGVGARGSDPEDLVRQLKSLKALLDASSLSLGSASWDSVMVRLLESGGLVPENRPELLRTIVDLSSGFGAEVGSANSSKSTTGGDMEPPYFFEPSTAAISMLHRTMHSFLGIGDLSGALITLQALQQHTDHNKQKSLEQFFKKLQTIPLNQAYAFDSPPIEFPAFEPQVPIPLLAKLLDLITEAERYDVGRWLLFSQELDGPIIAEHMYYESTMAASILRFGTMSGEHDLVMGIVERASTWDNRQVTKRLPDEIMTALLRCQIQLQKWETVGAMRDHVLQNRGYRPSPEVLAHFVAVLLRDVEESKTKVKQAFKEFLFAWERPLLANIHNELNCVLAILSSLHPSWTQYTSQFMAYSSRQGIKLSVFNFNILLKGVLDGYGSVKGREVVDMWCHRPSKTFKAYHAAGGLPTMPTIQSTKSEELRNRPEDIEIIQPSGTVLTLQGRILPNRQTVWMIIRKVQQEVVSVNDLGAEERVEKRRETKKTLRWAARLLYYLGLDYEDIIRDFGSLAELAQIEAPPAREQRIT</sequence>
<protein>
    <submittedName>
        <fullName evidence="2">Uncharacterized protein</fullName>
    </submittedName>
</protein>
<keyword evidence="3" id="KW-1185">Reference proteome</keyword>
<reference evidence="2" key="1">
    <citation type="journal article" date="2020" name="Stud. Mycol.">
        <title>101 Dothideomycetes genomes: a test case for predicting lifestyles and emergence of pathogens.</title>
        <authorList>
            <person name="Haridas S."/>
            <person name="Albert R."/>
            <person name="Binder M."/>
            <person name="Bloem J."/>
            <person name="Labutti K."/>
            <person name="Salamov A."/>
            <person name="Andreopoulos B."/>
            <person name="Baker S."/>
            <person name="Barry K."/>
            <person name="Bills G."/>
            <person name="Bluhm B."/>
            <person name="Cannon C."/>
            <person name="Castanera R."/>
            <person name="Culley D."/>
            <person name="Daum C."/>
            <person name="Ezra D."/>
            <person name="Gonzalez J."/>
            <person name="Henrissat B."/>
            <person name="Kuo A."/>
            <person name="Liang C."/>
            <person name="Lipzen A."/>
            <person name="Lutzoni F."/>
            <person name="Magnuson J."/>
            <person name="Mondo S."/>
            <person name="Nolan M."/>
            <person name="Ohm R."/>
            <person name="Pangilinan J."/>
            <person name="Park H.-J."/>
            <person name="Ramirez L."/>
            <person name="Alfaro M."/>
            <person name="Sun H."/>
            <person name="Tritt A."/>
            <person name="Yoshinaga Y."/>
            <person name="Zwiers L.-H."/>
            <person name="Turgeon B."/>
            <person name="Goodwin S."/>
            <person name="Spatafora J."/>
            <person name="Crous P."/>
            <person name="Grigoriev I."/>
        </authorList>
    </citation>
    <scope>NUCLEOTIDE SEQUENCE</scope>
    <source>
        <strain evidence="2">CBS 123094</strain>
    </source>
</reference>
<name>A0A6A5WFH2_9PLEO</name>
<dbReference type="AlphaFoldDB" id="A0A6A5WFH2"/>
<proteinExistence type="predicted"/>
<dbReference type="Proteomes" id="UP000799779">
    <property type="component" value="Unassembled WGS sequence"/>
</dbReference>
<organism evidence="2 3">
    <name type="scientific">Amniculicola lignicola CBS 123094</name>
    <dbReference type="NCBI Taxonomy" id="1392246"/>
    <lineage>
        <taxon>Eukaryota</taxon>
        <taxon>Fungi</taxon>
        <taxon>Dikarya</taxon>
        <taxon>Ascomycota</taxon>
        <taxon>Pezizomycotina</taxon>
        <taxon>Dothideomycetes</taxon>
        <taxon>Pleosporomycetidae</taxon>
        <taxon>Pleosporales</taxon>
        <taxon>Amniculicolaceae</taxon>
        <taxon>Amniculicola</taxon>
    </lineage>
</organism>
<dbReference type="EMBL" id="ML977594">
    <property type="protein sequence ID" value="KAF1999674.1"/>
    <property type="molecule type" value="Genomic_DNA"/>
</dbReference>
<evidence type="ECO:0000313" key="3">
    <source>
        <dbReference type="Proteomes" id="UP000799779"/>
    </source>
</evidence>